<feature type="non-terminal residue" evidence="2">
    <location>
        <position position="1"/>
    </location>
</feature>
<keyword evidence="1" id="KW-0812">Transmembrane</keyword>
<sequence length="56" mass="5869">VTDIQGLAAGDTGIRESVVVVCLVMLLIGVGLYFVNNLAQRRLDPALRQGGREGGS</sequence>
<organism evidence="2">
    <name type="scientific">uncultured Rubrobacteraceae bacterium</name>
    <dbReference type="NCBI Taxonomy" id="349277"/>
    <lineage>
        <taxon>Bacteria</taxon>
        <taxon>Bacillati</taxon>
        <taxon>Actinomycetota</taxon>
        <taxon>Rubrobacteria</taxon>
        <taxon>Rubrobacterales</taxon>
        <taxon>Rubrobacteraceae</taxon>
        <taxon>environmental samples</taxon>
    </lineage>
</organism>
<evidence type="ECO:0000256" key="1">
    <source>
        <dbReference type="SAM" id="Phobius"/>
    </source>
</evidence>
<dbReference type="AlphaFoldDB" id="A0A6J4R7B0"/>
<accession>A0A6J4R7B0</accession>
<gene>
    <name evidence="2" type="ORF">AVDCRST_MAG12-325</name>
</gene>
<proteinExistence type="predicted"/>
<dbReference type="EMBL" id="CADCVK010000049">
    <property type="protein sequence ID" value="CAA9466137.1"/>
    <property type="molecule type" value="Genomic_DNA"/>
</dbReference>
<evidence type="ECO:0000313" key="2">
    <source>
        <dbReference type="EMBL" id="CAA9466137.1"/>
    </source>
</evidence>
<protein>
    <submittedName>
        <fullName evidence="2">Uncharacterized protein</fullName>
    </submittedName>
</protein>
<name>A0A6J4R7B0_9ACTN</name>
<keyword evidence="1" id="KW-0472">Membrane</keyword>
<feature type="transmembrane region" description="Helical" evidence="1">
    <location>
        <begin position="17"/>
        <end position="35"/>
    </location>
</feature>
<reference evidence="2" key="1">
    <citation type="submission" date="2020-02" db="EMBL/GenBank/DDBJ databases">
        <authorList>
            <person name="Meier V. D."/>
        </authorList>
    </citation>
    <scope>NUCLEOTIDE SEQUENCE</scope>
    <source>
        <strain evidence="2">AVDCRST_MAG12</strain>
    </source>
</reference>
<keyword evidence="1" id="KW-1133">Transmembrane helix</keyword>